<organism evidence="1 2">
    <name type="scientific">Candidatus Epulonipiscium fishelsonii</name>
    <dbReference type="NCBI Taxonomy" id="77094"/>
    <lineage>
        <taxon>Bacteria</taxon>
        <taxon>Bacillati</taxon>
        <taxon>Bacillota</taxon>
        <taxon>Clostridia</taxon>
        <taxon>Lachnospirales</taxon>
        <taxon>Lachnospiraceae</taxon>
        <taxon>Candidatus Epulonipiscium</taxon>
    </lineage>
</organism>
<dbReference type="Proteomes" id="UP000188637">
    <property type="component" value="Unassembled WGS sequence"/>
</dbReference>
<proteinExistence type="predicted"/>
<accession>A0ACC8XAW7</accession>
<protein>
    <submittedName>
        <fullName evidence="1">Nitrite transporter NirC</fullName>
    </submittedName>
</protein>
<evidence type="ECO:0000313" key="2">
    <source>
        <dbReference type="Proteomes" id="UP000188637"/>
    </source>
</evidence>
<comment type="caution">
    <text evidence="1">The sequence shown here is derived from an EMBL/GenBank/DDBJ whole genome shotgun (WGS) entry which is preliminary data.</text>
</comment>
<keyword evidence="2" id="KW-1185">Reference proteome</keyword>
<evidence type="ECO:0000313" key="1">
    <source>
        <dbReference type="EMBL" id="ONI39560.1"/>
    </source>
</evidence>
<name>A0ACC8XAW7_9FIRM</name>
<reference evidence="1" key="1">
    <citation type="submission" date="2016-08" db="EMBL/GenBank/DDBJ databases">
        <authorList>
            <person name="Ngugi D.K."/>
            <person name="Miyake S."/>
            <person name="Stingl U."/>
        </authorList>
    </citation>
    <scope>NUCLEOTIDE SEQUENCE</scope>
    <source>
        <strain evidence="1">SCG-D08WGA-EpuloA1</strain>
    </source>
</reference>
<sequence length="264" mass="28295">MFKEEIGVVANIASTKVRLLKSNLKAYFVLSMLAGILVGFGVALSFTIGGLLAGTSSAKIMLGVSFGVALSLVIMAGSELFTGNNFIMTVGLFRNTVSIKDACSLWIVCWIGNLLGSILFAVMFNLTGLNTGSTAEFILASTATKMNLPIIELIFRGILCNMLVCLAVWCSFKLKSESGKLIMIFWCLFVFVTAGFEHSIANMTILSLGLFSNSGNELITISGYLYNVALVTLGNMIGAILFIAIPYAYVGSDKLPSCLKKQPK</sequence>
<gene>
    <name evidence="1" type="ORF">AN640_01755</name>
</gene>
<dbReference type="EMBL" id="LJHD01000260">
    <property type="protein sequence ID" value="ONI39560.1"/>
    <property type="molecule type" value="Genomic_DNA"/>
</dbReference>